<dbReference type="OrthoDB" id="10248838at2759"/>
<name>A0A6P4Z856_BRABE</name>
<dbReference type="GeneID" id="109476364"/>
<dbReference type="PANTHER" id="PTHR12857:SF0">
    <property type="entry name" value="CXXC MOTIF CONTAINING ZINC BINDING PROTEIN"/>
    <property type="match status" value="1"/>
</dbReference>
<proteinExistence type="inferred from homology"/>
<dbReference type="PANTHER" id="PTHR12857">
    <property type="entry name" value="CXXC MOTIF CONTAINING ZINC BINDING PROTEIN"/>
    <property type="match status" value="1"/>
</dbReference>
<dbReference type="GO" id="GO:0008270">
    <property type="term" value="F:zinc ion binding"/>
    <property type="evidence" value="ECO:0007669"/>
    <property type="project" value="TreeGrafter"/>
</dbReference>
<protein>
    <recommendedName>
        <fullName evidence="2">CXXC motif containing zinc binding protein</fullName>
    </recommendedName>
</protein>
<evidence type="ECO:0000256" key="1">
    <source>
        <dbReference type="ARBA" id="ARBA00007818"/>
    </source>
</evidence>
<accession>A0A6P4Z856</accession>
<dbReference type="RefSeq" id="XP_019632858.1">
    <property type="nucleotide sequence ID" value="XM_019777299.1"/>
</dbReference>
<keyword evidence="3" id="KW-0479">Metal-binding</keyword>
<gene>
    <name evidence="6" type="primary">LOC109476364</name>
</gene>
<keyword evidence="4" id="KW-0862">Zinc</keyword>
<dbReference type="AlphaFoldDB" id="A0A6P4Z856"/>
<evidence type="ECO:0000313" key="6">
    <source>
        <dbReference type="RefSeq" id="XP_019632858.1"/>
    </source>
</evidence>
<evidence type="ECO:0000256" key="4">
    <source>
        <dbReference type="ARBA" id="ARBA00022833"/>
    </source>
</evidence>
<reference evidence="6" key="1">
    <citation type="submission" date="2025-08" db="UniProtKB">
        <authorList>
            <consortium name="RefSeq"/>
        </authorList>
    </citation>
    <scope>IDENTIFICATION</scope>
    <source>
        <tissue evidence="6">Gonad</tissue>
    </source>
</reference>
<comment type="similarity">
    <text evidence="1">Belongs to the UPF0587 family.</text>
</comment>
<dbReference type="Pfam" id="PF05907">
    <property type="entry name" value="CXXC_Zn-b_euk"/>
    <property type="match status" value="1"/>
</dbReference>
<organism evidence="5 6">
    <name type="scientific">Branchiostoma belcheri</name>
    <name type="common">Amphioxus</name>
    <dbReference type="NCBI Taxonomy" id="7741"/>
    <lineage>
        <taxon>Eukaryota</taxon>
        <taxon>Metazoa</taxon>
        <taxon>Chordata</taxon>
        <taxon>Cephalochordata</taxon>
        <taxon>Leptocardii</taxon>
        <taxon>Amphioxiformes</taxon>
        <taxon>Branchiostomatidae</taxon>
        <taxon>Branchiostoma</taxon>
    </lineage>
</organism>
<evidence type="ECO:0000256" key="3">
    <source>
        <dbReference type="ARBA" id="ARBA00022723"/>
    </source>
</evidence>
<dbReference type="KEGG" id="bbel:109476364"/>
<dbReference type="SUPFAM" id="SSF141678">
    <property type="entry name" value="MAL13P1.257-like"/>
    <property type="match status" value="1"/>
</dbReference>
<dbReference type="Proteomes" id="UP000515135">
    <property type="component" value="Unplaced"/>
</dbReference>
<evidence type="ECO:0000313" key="5">
    <source>
        <dbReference type="Proteomes" id="UP000515135"/>
    </source>
</evidence>
<keyword evidence="5" id="KW-1185">Reference proteome</keyword>
<dbReference type="InterPro" id="IPR008584">
    <property type="entry name" value="CXXC_Zn-binding_euk"/>
</dbReference>
<sequence>MVKIALQLKAVLENITNLRPEGEDFRWYLKLKCLSCGEVSEKWQYVTLQESTPLKGGRGHANLVAKCKLCSRENNLDILQDSIQPYCAENSEEFRSVVVFECRGVEPVDFSPRVGFVAEGENSGMKFDEVELTEGEWMDYDENAQQPVGITEIEHRFVKA</sequence>
<evidence type="ECO:0000256" key="2">
    <source>
        <dbReference type="ARBA" id="ARBA00020439"/>
    </source>
</evidence>